<name>A0AAF0R063_SOLVR</name>
<feature type="non-terminal residue" evidence="1">
    <location>
        <position position="21"/>
    </location>
</feature>
<gene>
    <name evidence="1" type="ORF">MTR67_023051</name>
</gene>
<keyword evidence="2" id="KW-1185">Reference proteome</keyword>
<proteinExistence type="predicted"/>
<evidence type="ECO:0000313" key="1">
    <source>
        <dbReference type="EMBL" id="WMV29666.1"/>
    </source>
</evidence>
<sequence length="21" mass="2298">MLKKCIGDPSLIIPNEDIGIK</sequence>
<dbReference type="EMBL" id="CP133616">
    <property type="protein sequence ID" value="WMV29666.1"/>
    <property type="molecule type" value="Genomic_DNA"/>
</dbReference>
<protein>
    <submittedName>
        <fullName evidence="1">Uncharacterized protein</fullName>
    </submittedName>
</protein>
<accession>A0AAF0R063</accession>
<evidence type="ECO:0000313" key="2">
    <source>
        <dbReference type="Proteomes" id="UP001234989"/>
    </source>
</evidence>
<dbReference type="AlphaFoldDB" id="A0AAF0R063"/>
<dbReference type="Proteomes" id="UP001234989">
    <property type="component" value="Chromosome 5"/>
</dbReference>
<organism evidence="1 2">
    <name type="scientific">Solanum verrucosum</name>
    <dbReference type="NCBI Taxonomy" id="315347"/>
    <lineage>
        <taxon>Eukaryota</taxon>
        <taxon>Viridiplantae</taxon>
        <taxon>Streptophyta</taxon>
        <taxon>Embryophyta</taxon>
        <taxon>Tracheophyta</taxon>
        <taxon>Spermatophyta</taxon>
        <taxon>Magnoliopsida</taxon>
        <taxon>eudicotyledons</taxon>
        <taxon>Gunneridae</taxon>
        <taxon>Pentapetalae</taxon>
        <taxon>asterids</taxon>
        <taxon>lamiids</taxon>
        <taxon>Solanales</taxon>
        <taxon>Solanaceae</taxon>
        <taxon>Solanoideae</taxon>
        <taxon>Solaneae</taxon>
        <taxon>Solanum</taxon>
    </lineage>
</organism>
<reference evidence="1" key="1">
    <citation type="submission" date="2023-08" db="EMBL/GenBank/DDBJ databases">
        <title>A de novo genome assembly of Solanum verrucosum Schlechtendal, a Mexican diploid species geographically isolated from the other diploid A-genome species in potato relatives.</title>
        <authorList>
            <person name="Hosaka K."/>
        </authorList>
    </citation>
    <scope>NUCLEOTIDE SEQUENCE</scope>
    <source>
        <tissue evidence="1">Young leaves</tissue>
    </source>
</reference>